<proteinExistence type="predicted"/>
<dbReference type="HOGENOM" id="CLU_3231317_0_0_6"/>
<protein>
    <submittedName>
        <fullName evidence="2">Uncharacterized protein</fullName>
    </submittedName>
</protein>
<name>S3JUX5_9ENTR</name>
<comment type="caution">
    <text evidence="2">The sequence shown here is derived from an EMBL/GenBank/DDBJ whole genome shotgun (WGS) entry which is preliminary data.</text>
</comment>
<dbReference type="Proteomes" id="UP000014585">
    <property type="component" value="Unassembled WGS sequence"/>
</dbReference>
<keyword evidence="1" id="KW-1133">Transmembrane helix</keyword>
<gene>
    <name evidence="2" type="ORF">HMPREF0201_02189</name>
</gene>
<keyword evidence="1" id="KW-0472">Membrane</keyword>
<evidence type="ECO:0000313" key="3">
    <source>
        <dbReference type="Proteomes" id="UP000014585"/>
    </source>
</evidence>
<dbReference type="AlphaFoldDB" id="S3JUX5"/>
<evidence type="ECO:0000313" key="2">
    <source>
        <dbReference type="EMBL" id="EPF16954.1"/>
    </source>
</evidence>
<accession>S3JUX5</accession>
<keyword evidence="1" id="KW-0812">Transmembrane</keyword>
<organism evidence="2 3">
    <name type="scientific">Cedecea davisae DSM 4568</name>
    <dbReference type="NCBI Taxonomy" id="566551"/>
    <lineage>
        <taxon>Bacteria</taxon>
        <taxon>Pseudomonadati</taxon>
        <taxon>Pseudomonadota</taxon>
        <taxon>Gammaproteobacteria</taxon>
        <taxon>Enterobacterales</taxon>
        <taxon>Enterobacteriaceae</taxon>
        <taxon>Cedecea</taxon>
    </lineage>
</organism>
<dbReference type="EMBL" id="ATDT01000020">
    <property type="protein sequence ID" value="EPF16954.1"/>
    <property type="molecule type" value="Genomic_DNA"/>
</dbReference>
<sequence length="43" mass="4889">MTNTGQAKPHIDVKWENYMYQKIVCHLVVLCSISMLSGCVSLF</sequence>
<feature type="transmembrane region" description="Helical" evidence="1">
    <location>
        <begin position="20"/>
        <end position="42"/>
    </location>
</feature>
<dbReference type="STRING" id="566551.HMPREF0201_02189"/>
<evidence type="ECO:0000256" key="1">
    <source>
        <dbReference type="SAM" id="Phobius"/>
    </source>
</evidence>
<reference evidence="2 3" key="1">
    <citation type="submission" date="2013-04" db="EMBL/GenBank/DDBJ databases">
        <authorList>
            <person name="Weinstock G."/>
            <person name="Sodergren E."/>
            <person name="Lobos E.A."/>
            <person name="Fulton L."/>
            <person name="Fulton R."/>
            <person name="Courtney L."/>
            <person name="Fronick C."/>
            <person name="O'Laughlin M."/>
            <person name="Godfrey J."/>
            <person name="Wilson R.M."/>
            <person name="Miner T."/>
            <person name="Farmer C."/>
            <person name="Delehaunty K."/>
            <person name="Cordes M."/>
            <person name="Minx P."/>
            <person name="Tomlinson C."/>
            <person name="Chen J."/>
            <person name="Wollam A."/>
            <person name="Pepin K.H."/>
            <person name="Palsikar V.B."/>
            <person name="Zhang X."/>
            <person name="Suruliraj S."/>
            <person name="Perna N.T."/>
            <person name="Plunkett G."/>
            <person name="Warren W."/>
            <person name="Mitreva M."/>
            <person name="Mardis E.R."/>
            <person name="Wilson R.K."/>
        </authorList>
    </citation>
    <scope>NUCLEOTIDE SEQUENCE [LARGE SCALE GENOMIC DNA]</scope>
    <source>
        <strain evidence="2 3">DSM 4568</strain>
    </source>
</reference>